<dbReference type="AlphaFoldDB" id="A0A0J9EV33"/>
<dbReference type="RefSeq" id="WP_049561512.1">
    <property type="nucleotide sequence ID" value="NZ_LATL02000338.1"/>
</dbReference>
<gene>
    <name evidence="1" type="ORF">WN50_39335</name>
</gene>
<evidence type="ECO:0008006" key="3">
    <source>
        <dbReference type="Google" id="ProtNLM"/>
    </source>
</evidence>
<sequence length="400" mass="46086">MLIFFIHGVAARTSQYANSLQSLLEKEFRQRQEKIPLFYSGFWGNVYRELEIIWNRIDNAQDPLKHQEFRKGYFSQFVGDAFTYLGSERGAKIRETLANQLIDFIQKNPLETELHIITHSLGTVILWDILFSDKFQANDPAFKIREILNQTSPLLTNRKINLKSITTMGSPISLFNIMLEVQPQQVNLLAQQYSSQKLNWLNLIHVSDIIAYPIHPVLDSQDLSSLFLTEEYLQENVNPLEATLEQLSELINRKSAYREEITNIISYAQVAAGSLNAHTYYWKNDQVAYLIVNHILDQHNNQLLNQTPCIEQAIQRLKQVPGFTEDKLKLSETLSIDKNITTISFKDKSGSLVFTKNFLGIHNVYIFDHQDMAFFAGYVGLIHVPGLKQEVEFLQTELGL</sequence>
<proteinExistence type="predicted"/>
<dbReference type="OrthoDB" id="570706at2"/>
<name>A0A0J9EV33_9CYAN</name>
<dbReference type="EMBL" id="LATL02000338">
    <property type="protein sequence ID" value="KMW69926.1"/>
    <property type="molecule type" value="Genomic_DNA"/>
</dbReference>
<organism evidence="1 2">
    <name type="scientific">Limnoraphis robusta CS-951</name>
    <dbReference type="NCBI Taxonomy" id="1637645"/>
    <lineage>
        <taxon>Bacteria</taxon>
        <taxon>Bacillati</taxon>
        <taxon>Cyanobacteriota</taxon>
        <taxon>Cyanophyceae</taxon>
        <taxon>Oscillatoriophycideae</taxon>
        <taxon>Oscillatoriales</taxon>
        <taxon>Sirenicapillariaceae</taxon>
        <taxon>Limnoraphis</taxon>
    </lineage>
</organism>
<protein>
    <recommendedName>
        <fullName evidence="3">Alpha/beta hydrolase</fullName>
    </recommendedName>
</protein>
<evidence type="ECO:0000313" key="1">
    <source>
        <dbReference type="EMBL" id="KMW69926.1"/>
    </source>
</evidence>
<accession>A0A0J9EV33</accession>
<dbReference type="PATRIC" id="fig|1637645.4.peg.6639"/>
<comment type="caution">
    <text evidence="1">The sequence shown here is derived from an EMBL/GenBank/DDBJ whole genome shotgun (WGS) entry which is preliminary data.</text>
</comment>
<reference evidence="1 2" key="1">
    <citation type="submission" date="2015-06" db="EMBL/GenBank/DDBJ databases">
        <title>Draft genome assembly of filamentous brackish cyanobacterium Limnoraphis robusta strain CS-951.</title>
        <authorList>
            <person name="Willis A."/>
            <person name="Parks M."/>
            <person name="Burford M.A."/>
        </authorList>
    </citation>
    <scope>NUCLEOTIDE SEQUENCE [LARGE SCALE GENOMIC DNA]</scope>
    <source>
        <strain evidence="1 2">CS-951</strain>
    </source>
</reference>
<dbReference type="Proteomes" id="UP000033607">
    <property type="component" value="Unassembled WGS sequence"/>
</dbReference>
<evidence type="ECO:0000313" key="2">
    <source>
        <dbReference type="Proteomes" id="UP000033607"/>
    </source>
</evidence>